<accession>A0A841D9K1</accession>
<evidence type="ECO:0000313" key="10">
    <source>
        <dbReference type="Proteomes" id="UP000562352"/>
    </source>
</evidence>
<dbReference type="AlphaFoldDB" id="A0A841D9K1"/>
<dbReference type="Pfam" id="PF05425">
    <property type="entry name" value="CopD"/>
    <property type="match status" value="1"/>
</dbReference>
<sequence length="361" mass="36682">MTAEGAEAAGGGMTAPAGPAGGRTAAPEAVATLPAWGLAAGAVSAVLVATALGAAEAVPGIALPGPLVEYGLPVLRVLLDLAAVAVVGLSFLPKLLGFDDPERTEPVMRRARPMAVTFAWAWAVLALVTIVFLTAELHAGALPTPGMIAGYVDEFGAGQGLLFSAACALAYAGIGLLAVRFGEKVPAELRIVIALFGLLPIPVTGHALESVWHDPVMISMELHVLGAAAWTGGLAAIALLTARNRELLARILPRFSRLATIALVVVGVSGLVNGLATMALTPGVELPGDLLTSEYGLLVVAKVALTALLVPLAAHIRFRLLPRIERRETTAIAGWAAAEVTVMGLAYGVAVALTTAGIPPA</sequence>
<keyword evidence="4 7" id="KW-1133">Transmembrane helix</keyword>
<evidence type="ECO:0000256" key="5">
    <source>
        <dbReference type="ARBA" id="ARBA00023136"/>
    </source>
</evidence>
<dbReference type="EMBL" id="JACHJJ010000025">
    <property type="protein sequence ID" value="MBB5966650.1"/>
    <property type="molecule type" value="Genomic_DNA"/>
</dbReference>
<dbReference type="GO" id="GO:0005886">
    <property type="term" value="C:plasma membrane"/>
    <property type="evidence" value="ECO:0007669"/>
    <property type="project" value="UniProtKB-SubCell"/>
</dbReference>
<keyword evidence="3 7" id="KW-0812">Transmembrane</keyword>
<evidence type="ECO:0000256" key="7">
    <source>
        <dbReference type="SAM" id="Phobius"/>
    </source>
</evidence>
<feature type="transmembrane region" description="Helical" evidence="7">
    <location>
        <begin position="255"/>
        <end position="275"/>
    </location>
</feature>
<dbReference type="PANTHER" id="PTHR34820">
    <property type="entry name" value="INNER MEMBRANE PROTEIN YEBZ"/>
    <property type="match status" value="1"/>
</dbReference>
<proteinExistence type="predicted"/>
<evidence type="ECO:0000256" key="3">
    <source>
        <dbReference type="ARBA" id="ARBA00022692"/>
    </source>
</evidence>
<feature type="transmembrane region" description="Helical" evidence="7">
    <location>
        <begin position="33"/>
        <end position="54"/>
    </location>
</feature>
<feature type="transmembrane region" description="Helical" evidence="7">
    <location>
        <begin position="74"/>
        <end position="93"/>
    </location>
</feature>
<comment type="caution">
    <text evidence="9">The sequence shown here is derived from an EMBL/GenBank/DDBJ whole genome shotgun (WGS) entry which is preliminary data.</text>
</comment>
<feature type="compositionally biased region" description="Low complexity" evidence="6">
    <location>
        <begin position="14"/>
        <end position="24"/>
    </location>
</feature>
<keyword evidence="10" id="KW-1185">Reference proteome</keyword>
<evidence type="ECO:0000313" key="9">
    <source>
        <dbReference type="EMBL" id="MBB5966650.1"/>
    </source>
</evidence>
<evidence type="ECO:0000256" key="6">
    <source>
        <dbReference type="SAM" id="MobiDB-lite"/>
    </source>
</evidence>
<feature type="transmembrane region" description="Helical" evidence="7">
    <location>
        <begin position="224"/>
        <end position="243"/>
    </location>
</feature>
<evidence type="ECO:0000256" key="1">
    <source>
        <dbReference type="ARBA" id="ARBA00004651"/>
    </source>
</evidence>
<comment type="subcellular location">
    <subcellularLocation>
        <location evidence="1">Cell membrane</location>
        <topology evidence="1">Multi-pass membrane protein</topology>
    </subcellularLocation>
</comment>
<dbReference type="Proteomes" id="UP000562352">
    <property type="component" value="Unassembled WGS sequence"/>
</dbReference>
<keyword evidence="2" id="KW-1003">Cell membrane</keyword>
<evidence type="ECO:0000256" key="4">
    <source>
        <dbReference type="ARBA" id="ARBA00022989"/>
    </source>
</evidence>
<name>A0A841D9K1_PLAVE</name>
<evidence type="ECO:0000256" key="2">
    <source>
        <dbReference type="ARBA" id="ARBA00022475"/>
    </source>
</evidence>
<feature type="transmembrane region" description="Helical" evidence="7">
    <location>
        <begin position="335"/>
        <end position="358"/>
    </location>
</feature>
<dbReference type="RefSeq" id="WP_338048008.1">
    <property type="nucleotide sequence ID" value="NZ_BAAAWZ010000001.1"/>
</dbReference>
<dbReference type="InterPro" id="IPR032694">
    <property type="entry name" value="CopC/D"/>
</dbReference>
<feature type="transmembrane region" description="Helical" evidence="7">
    <location>
        <begin position="114"/>
        <end position="135"/>
    </location>
</feature>
<evidence type="ECO:0000259" key="8">
    <source>
        <dbReference type="Pfam" id="PF05425"/>
    </source>
</evidence>
<feature type="domain" description="Copper resistance protein D" evidence="8">
    <location>
        <begin position="249"/>
        <end position="353"/>
    </location>
</feature>
<dbReference type="InterPro" id="IPR008457">
    <property type="entry name" value="Cu-R_CopD_dom"/>
</dbReference>
<dbReference type="PANTHER" id="PTHR34820:SF4">
    <property type="entry name" value="INNER MEMBRANE PROTEIN YEBZ"/>
    <property type="match status" value="1"/>
</dbReference>
<protein>
    <submittedName>
        <fullName evidence="9">Putative copper resistance protein D</fullName>
    </submittedName>
</protein>
<feature type="region of interest" description="Disordered" evidence="6">
    <location>
        <begin position="1"/>
        <end position="24"/>
    </location>
</feature>
<organism evidence="9 10">
    <name type="scientific">Planomonospora venezuelensis</name>
    <dbReference type="NCBI Taxonomy" id="1999"/>
    <lineage>
        <taxon>Bacteria</taxon>
        <taxon>Bacillati</taxon>
        <taxon>Actinomycetota</taxon>
        <taxon>Actinomycetes</taxon>
        <taxon>Streptosporangiales</taxon>
        <taxon>Streptosporangiaceae</taxon>
        <taxon>Planomonospora</taxon>
    </lineage>
</organism>
<feature type="transmembrane region" description="Helical" evidence="7">
    <location>
        <begin position="295"/>
        <end position="314"/>
    </location>
</feature>
<dbReference type="GO" id="GO:0006825">
    <property type="term" value="P:copper ion transport"/>
    <property type="evidence" value="ECO:0007669"/>
    <property type="project" value="InterPro"/>
</dbReference>
<feature type="transmembrane region" description="Helical" evidence="7">
    <location>
        <begin position="155"/>
        <end position="179"/>
    </location>
</feature>
<feature type="transmembrane region" description="Helical" evidence="7">
    <location>
        <begin position="191"/>
        <end position="212"/>
    </location>
</feature>
<gene>
    <name evidence="9" type="ORF">FHS22_005942</name>
</gene>
<keyword evidence="5 7" id="KW-0472">Membrane</keyword>
<reference evidence="9 10" key="1">
    <citation type="submission" date="2020-08" db="EMBL/GenBank/DDBJ databases">
        <title>Genomic Encyclopedia of Type Strains, Phase III (KMG-III): the genomes of soil and plant-associated and newly described type strains.</title>
        <authorList>
            <person name="Whitman W."/>
        </authorList>
    </citation>
    <scope>NUCLEOTIDE SEQUENCE [LARGE SCALE GENOMIC DNA]</scope>
    <source>
        <strain evidence="9 10">CECT 3303</strain>
    </source>
</reference>